<dbReference type="Proteomes" id="UP000023152">
    <property type="component" value="Unassembled WGS sequence"/>
</dbReference>
<gene>
    <name evidence="2" type="ORF">RFI_06331</name>
</gene>
<feature type="region of interest" description="Disordered" evidence="1">
    <location>
        <begin position="196"/>
        <end position="253"/>
    </location>
</feature>
<comment type="caution">
    <text evidence="2">The sequence shown here is derived from an EMBL/GenBank/DDBJ whole genome shotgun (WGS) entry which is preliminary data.</text>
</comment>
<feature type="compositionally biased region" description="Low complexity" evidence="1">
    <location>
        <begin position="210"/>
        <end position="244"/>
    </location>
</feature>
<proteinExistence type="predicted"/>
<evidence type="ECO:0000256" key="1">
    <source>
        <dbReference type="SAM" id="MobiDB-lite"/>
    </source>
</evidence>
<feature type="compositionally biased region" description="Acidic residues" evidence="1">
    <location>
        <begin position="33"/>
        <end position="51"/>
    </location>
</feature>
<evidence type="ECO:0000313" key="3">
    <source>
        <dbReference type="Proteomes" id="UP000023152"/>
    </source>
</evidence>
<dbReference type="EMBL" id="ASPP01005311">
    <property type="protein sequence ID" value="ETO30788.1"/>
    <property type="molecule type" value="Genomic_DNA"/>
</dbReference>
<feature type="compositionally biased region" description="Basic residues" evidence="1">
    <location>
        <begin position="16"/>
        <end position="27"/>
    </location>
</feature>
<feature type="compositionally biased region" description="Polar residues" evidence="1">
    <location>
        <begin position="104"/>
        <end position="113"/>
    </location>
</feature>
<protein>
    <submittedName>
        <fullName evidence="2">DUF814 family protein</fullName>
    </submittedName>
</protein>
<feature type="non-terminal residue" evidence="2">
    <location>
        <position position="271"/>
    </location>
</feature>
<dbReference type="AlphaFoldDB" id="X6NY32"/>
<feature type="compositionally biased region" description="Basic and acidic residues" evidence="1">
    <location>
        <begin position="172"/>
        <end position="181"/>
    </location>
</feature>
<evidence type="ECO:0000313" key="2">
    <source>
        <dbReference type="EMBL" id="ETO30788.1"/>
    </source>
</evidence>
<accession>X6NY32</accession>
<name>X6NY32_RETFI</name>
<sequence>MTAYFSQSSFLFTRPKTRPSKKYQKKKINLDFGIDEDDEDEEDEDEDDDMENGDKVLSAFASQLKRLPQGLANPFEESLLEDDNESTGDQESSIFGKKGRDQNLESIFSTTRNAPGGTLPAADSDLPKGLFDFDVARFAPPSFSAKPLGGFGSRRNSEGTIGLGGARAVKNNRTEVPPKRDAKQLVSFDTMLGRKLFEQEKKEPERQVPTATMATTMTTTAMASTTTTSATATAHTIPTAASTTESLTVPPKRPVANATAAAAAKSQFLKD</sequence>
<feature type="region of interest" description="Disordered" evidence="1">
    <location>
        <begin position="144"/>
        <end position="181"/>
    </location>
</feature>
<feature type="compositionally biased region" description="Basic and acidic residues" evidence="1">
    <location>
        <begin position="196"/>
        <end position="206"/>
    </location>
</feature>
<reference evidence="2 3" key="1">
    <citation type="journal article" date="2013" name="Curr. Biol.">
        <title>The Genome of the Foraminiferan Reticulomyxa filosa.</title>
        <authorList>
            <person name="Glockner G."/>
            <person name="Hulsmann N."/>
            <person name="Schleicher M."/>
            <person name="Noegel A.A."/>
            <person name="Eichinger L."/>
            <person name="Gallinger C."/>
            <person name="Pawlowski J."/>
            <person name="Sierra R."/>
            <person name="Euteneuer U."/>
            <person name="Pillet L."/>
            <person name="Moustafa A."/>
            <person name="Platzer M."/>
            <person name="Groth M."/>
            <person name="Szafranski K."/>
            <person name="Schliwa M."/>
        </authorList>
    </citation>
    <scope>NUCLEOTIDE SEQUENCE [LARGE SCALE GENOMIC DNA]</scope>
</reference>
<feature type="region of interest" description="Disordered" evidence="1">
    <location>
        <begin position="73"/>
        <end position="123"/>
    </location>
</feature>
<feature type="region of interest" description="Disordered" evidence="1">
    <location>
        <begin position="16"/>
        <end position="59"/>
    </location>
</feature>
<keyword evidence="3" id="KW-1185">Reference proteome</keyword>
<organism evidence="2 3">
    <name type="scientific">Reticulomyxa filosa</name>
    <dbReference type="NCBI Taxonomy" id="46433"/>
    <lineage>
        <taxon>Eukaryota</taxon>
        <taxon>Sar</taxon>
        <taxon>Rhizaria</taxon>
        <taxon>Retaria</taxon>
        <taxon>Foraminifera</taxon>
        <taxon>Monothalamids</taxon>
        <taxon>Reticulomyxidae</taxon>
        <taxon>Reticulomyxa</taxon>
    </lineage>
</organism>
<feature type="compositionally biased region" description="Acidic residues" evidence="1">
    <location>
        <begin position="78"/>
        <end position="88"/>
    </location>
</feature>